<evidence type="ECO:0000313" key="4">
    <source>
        <dbReference type="Proteomes" id="UP000269396"/>
    </source>
</evidence>
<name>A0A183P905_9TREM</name>
<keyword evidence="2" id="KW-0472">Membrane</keyword>
<keyword evidence="4" id="KW-1185">Reference proteome</keyword>
<dbReference type="AlphaFoldDB" id="A0A183P905"/>
<feature type="compositionally biased region" description="Polar residues" evidence="1">
    <location>
        <begin position="381"/>
        <end position="409"/>
    </location>
</feature>
<protein>
    <submittedName>
        <fullName evidence="3">Uncharacterized protein</fullName>
    </submittedName>
</protein>
<feature type="transmembrane region" description="Helical" evidence="2">
    <location>
        <begin position="39"/>
        <end position="58"/>
    </location>
</feature>
<sequence>MSSTHPHHSSPSSHCHFSALIKSILLISSIEKNVIISRFPIEFFGSFLDVVFFCAYFYPLGYLRDLQLDKTSPFSISTVHNAPSHNASSMAFIFSAFALFISCLLGCPLRWLSKRGFSNKPKSSYSPIELMPNHVDHTNYSYEYNTISPTLPTTDHEYYIQQQQLGNMVSEYQSIDVNCMAPVDPTSTTRRVDVTDSHYAVNQPTVAPSSTSLTVIDALKSQTSTTDQLSPSIIPQSSVNCLPISSGHHMIFSTEPTSTLAASGVVTGLLDSKTLDTTANTTGTTIPMTDESVSLVNVGGLKLPAAVIPASVVSGGGTVPTPVVSLSLPAQSVEVLEVKEDPGLEPVVEEEEEDYEDDEQDVDQYTRVNQLESGTLLLTEPGTNIDSSIPTSESSFNQDTTGDSMPTNGSSSSSLRNINLRKDGIRHKRRRTSKPLELNTTIVEDKFTVDVINDVNVDEDTNNLSTACSFLFWFCTFTIDNNYRDNTIVNMSLVIAFIVVTTTAIADAADAIIVFIVSVKNFHLLNTFLILSIF</sequence>
<organism evidence="3 4">
    <name type="scientific">Schistosoma mattheei</name>
    <dbReference type="NCBI Taxonomy" id="31246"/>
    <lineage>
        <taxon>Eukaryota</taxon>
        <taxon>Metazoa</taxon>
        <taxon>Spiralia</taxon>
        <taxon>Lophotrochozoa</taxon>
        <taxon>Platyhelminthes</taxon>
        <taxon>Trematoda</taxon>
        <taxon>Digenea</taxon>
        <taxon>Strigeidida</taxon>
        <taxon>Schistosomatoidea</taxon>
        <taxon>Schistosomatidae</taxon>
        <taxon>Schistosoma</taxon>
    </lineage>
</organism>
<proteinExistence type="predicted"/>
<reference evidence="3 4" key="1">
    <citation type="submission" date="2018-11" db="EMBL/GenBank/DDBJ databases">
        <authorList>
            <consortium name="Pathogen Informatics"/>
        </authorList>
    </citation>
    <scope>NUCLEOTIDE SEQUENCE [LARGE SCALE GENOMIC DNA]</scope>
    <source>
        <strain>Denwood</strain>
        <strain evidence="4">Zambia</strain>
    </source>
</reference>
<evidence type="ECO:0000256" key="2">
    <source>
        <dbReference type="SAM" id="Phobius"/>
    </source>
</evidence>
<feature type="transmembrane region" description="Helical" evidence="2">
    <location>
        <begin position="512"/>
        <end position="533"/>
    </location>
</feature>
<keyword evidence="2" id="KW-1133">Transmembrane helix</keyword>
<evidence type="ECO:0000256" key="1">
    <source>
        <dbReference type="SAM" id="MobiDB-lite"/>
    </source>
</evidence>
<dbReference type="Proteomes" id="UP000269396">
    <property type="component" value="Unassembled WGS sequence"/>
</dbReference>
<evidence type="ECO:0000313" key="3">
    <source>
        <dbReference type="EMBL" id="VDP56195.1"/>
    </source>
</evidence>
<feature type="region of interest" description="Disordered" evidence="1">
    <location>
        <begin position="379"/>
        <end position="416"/>
    </location>
</feature>
<feature type="transmembrane region" description="Helical" evidence="2">
    <location>
        <begin position="90"/>
        <end position="112"/>
    </location>
</feature>
<gene>
    <name evidence="3" type="ORF">SMTD_LOCUS10841</name>
</gene>
<accession>A0A183P905</accession>
<feature type="transmembrane region" description="Helical" evidence="2">
    <location>
        <begin position="488"/>
        <end position="506"/>
    </location>
</feature>
<keyword evidence="2" id="KW-0812">Transmembrane</keyword>
<dbReference type="EMBL" id="UZAL01030920">
    <property type="protein sequence ID" value="VDP56195.1"/>
    <property type="molecule type" value="Genomic_DNA"/>
</dbReference>